<keyword evidence="9" id="KW-0443">Lipid metabolism</keyword>
<evidence type="ECO:0000256" key="4">
    <source>
        <dbReference type="ARBA" id="ARBA00022519"/>
    </source>
</evidence>
<keyword evidence="2" id="KW-1003">Cell membrane</keyword>
<evidence type="ECO:0000259" key="12">
    <source>
        <dbReference type="Pfam" id="PF00892"/>
    </source>
</evidence>
<evidence type="ECO:0000256" key="9">
    <source>
        <dbReference type="ARBA" id="ARBA00023098"/>
    </source>
</evidence>
<evidence type="ECO:0000313" key="13">
    <source>
        <dbReference type="EMBL" id="GLQ94380.1"/>
    </source>
</evidence>
<dbReference type="SUPFAM" id="SSF103481">
    <property type="entry name" value="Multidrug resistance efflux transporter EmrE"/>
    <property type="match status" value="1"/>
</dbReference>
<sequence>MSKTAVFIWLSNVLADTSGHIAFKRAATIESDDEWHRWKAMLSSPPIWIGIFCFVLELFLWLALVSLVPLSLAALLAAFNIASVVLAAKWVYRETISPIRLAGIVCIVIGVALGSTGL</sequence>
<keyword evidence="6 11" id="KW-0812">Transmembrane</keyword>
<dbReference type="PANTHER" id="PTHR30561">
    <property type="entry name" value="SMR FAMILY PROTON-DEPENDENT DRUG EFFLUX TRANSPORTER SUGE"/>
    <property type="match status" value="1"/>
</dbReference>
<dbReference type="Proteomes" id="UP001156670">
    <property type="component" value="Unassembled WGS sequence"/>
</dbReference>
<comment type="subcellular location">
    <subcellularLocation>
        <location evidence="1">Cell membrane</location>
        <topology evidence="1">Multi-pass membrane protein</topology>
    </subcellularLocation>
</comment>
<keyword evidence="7" id="KW-0448">Lipopolysaccharide biosynthesis</keyword>
<keyword evidence="8 11" id="KW-1133">Transmembrane helix</keyword>
<accession>A0ABQ5XVE7</accession>
<evidence type="ECO:0000256" key="2">
    <source>
        <dbReference type="ARBA" id="ARBA00022475"/>
    </source>
</evidence>
<dbReference type="InterPro" id="IPR000620">
    <property type="entry name" value="EamA_dom"/>
</dbReference>
<dbReference type="InterPro" id="IPR000390">
    <property type="entry name" value="Small_drug/metabolite_transptr"/>
</dbReference>
<evidence type="ECO:0000256" key="3">
    <source>
        <dbReference type="ARBA" id="ARBA00022516"/>
    </source>
</evidence>
<organism evidence="13 14">
    <name type="scientific">Dyella acidisoli</name>
    <dbReference type="NCBI Taxonomy" id="1867834"/>
    <lineage>
        <taxon>Bacteria</taxon>
        <taxon>Pseudomonadati</taxon>
        <taxon>Pseudomonadota</taxon>
        <taxon>Gammaproteobacteria</taxon>
        <taxon>Lysobacterales</taxon>
        <taxon>Rhodanobacteraceae</taxon>
        <taxon>Dyella</taxon>
    </lineage>
</organism>
<evidence type="ECO:0000256" key="1">
    <source>
        <dbReference type="ARBA" id="ARBA00004651"/>
    </source>
</evidence>
<evidence type="ECO:0000256" key="8">
    <source>
        <dbReference type="ARBA" id="ARBA00022989"/>
    </source>
</evidence>
<feature type="transmembrane region" description="Helical" evidence="11">
    <location>
        <begin position="47"/>
        <end position="64"/>
    </location>
</feature>
<keyword evidence="5" id="KW-0441">Lipid A biosynthesis</keyword>
<evidence type="ECO:0000313" key="14">
    <source>
        <dbReference type="Proteomes" id="UP001156670"/>
    </source>
</evidence>
<keyword evidence="10 11" id="KW-0472">Membrane</keyword>
<keyword evidence="4" id="KW-0997">Cell inner membrane</keyword>
<feature type="transmembrane region" description="Helical" evidence="11">
    <location>
        <begin position="99"/>
        <end position="117"/>
    </location>
</feature>
<protein>
    <recommendedName>
        <fullName evidence="12">EamA domain-containing protein</fullName>
    </recommendedName>
</protein>
<dbReference type="Pfam" id="PF00892">
    <property type="entry name" value="EamA"/>
    <property type="match status" value="1"/>
</dbReference>
<comment type="caution">
    <text evidence="13">The sequence shown here is derived from an EMBL/GenBank/DDBJ whole genome shotgun (WGS) entry which is preliminary data.</text>
</comment>
<dbReference type="PANTHER" id="PTHR30561:SF9">
    <property type="entry name" value="4-AMINO-4-DEOXY-L-ARABINOSE-PHOSPHOUNDECAPRENOL FLIPPASE SUBUNIT ARNF-RELATED"/>
    <property type="match status" value="1"/>
</dbReference>
<reference evidence="14" key="1">
    <citation type="journal article" date="2019" name="Int. J. Syst. Evol. Microbiol.">
        <title>The Global Catalogue of Microorganisms (GCM) 10K type strain sequencing project: providing services to taxonomists for standard genome sequencing and annotation.</title>
        <authorList>
            <consortium name="The Broad Institute Genomics Platform"/>
            <consortium name="The Broad Institute Genome Sequencing Center for Infectious Disease"/>
            <person name="Wu L."/>
            <person name="Ma J."/>
        </authorList>
    </citation>
    <scope>NUCLEOTIDE SEQUENCE [LARGE SCALE GENOMIC DNA]</scope>
    <source>
        <strain evidence="14">NBRC 111980</strain>
    </source>
</reference>
<evidence type="ECO:0000256" key="6">
    <source>
        <dbReference type="ARBA" id="ARBA00022692"/>
    </source>
</evidence>
<keyword evidence="14" id="KW-1185">Reference proteome</keyword>
<feature type="transmembrane region" description="Helical" evidence="11">
    <location>
        <begin position="70"/>
        <end position="92"/>
    </location>
</feature>
<evidence type="ECO:0000256" key="5">
    <source>
        <dbReference type="ARBA" id="ARBA00022556"/>
    </source>
</evidence>
<dbReference type="InterPro" id="IPR037185">
    <property type="entry name" value="EmrE-like"/>
</dbReference>
<dbReference type="Gene3D" id="1.10.3730.20">
    <property type="match status" value="1"/>
</dbReference>
<dbReference type="RefSeq" id="WP_284322082.1">
    <property type="nucleotide sequence ID" value="NZ_BSOB01000046.1"/>
</dbReference>
<gene>
    <name evidence="13" type="ORF">GCM10007901_33320</name>
</gene>
<dbReference type="EMBL" id="BSOB01000046">
    <property type="protein sequence ID" value="GLQ94380.1"/>
    <property type="molecule type" value="Genomic_DNA"/>
</dbReference>
<evidence type="ECO:0000256" key="11">
    <source>
        <dbReference type="SAM" id="Phobius"/>
    </source>
</evidence>
<evidence type="ECO:0000256" key="10">
    <source>
        <dbReference type="ARBA" id="ARBA00023136"/>
    </source>
</evidence>
<evidence type="ECO:0000256" key="7">
    <source>
        <dbReference type="ARBA" id="ARBA00022985"/>
    </source>
</evidence>
<keyword evidence="3" id="KW-0444">Lipid biosynthesis</keyword>
<feature type="domain" description="EamA" evidence="12">
    <location>
        <begin position="45"/>
        <end position="113"/>
    </location>
</feature>
<name>A0ABQ5XVE7_9GAMM</name>
<proteinExistence type="predicted"/>